<keyword evidence="6" id="KW-0325">Glycoprotein</keyword>
<dbReference type="InterPro" id="IPR008972">
    <property type="entry name" value="Cupredoxin"/>
</dbReference>
<dbReference type="InterPro" id="IPR033138">
    <property type="entry name" value="Cu_oxidase_CS"/>
</dbReference>
<dbReference type="CDD" id="cd13898">
    <property type="entry name" value="CuRO_3_Abr2_like"/>
    <property type="match status" value="1"/>
</dbReference>
<keyword evidence="4" id="KW-0560">Oxidoreductase</keyword>
<name>A0A2T2NAB7_CORCC</name>
<dbReference type="PROSITE" id="PS00079">
    <property type="entry name" value="MULTICOPPER_OXIDASE1"/>
    <property type="match status" value="1"/>
</dbReference>
<dbReference type="PANTHER" id="PTHR11709">
    <property type="entry name" value="MULTI-COPPER OXIDASE"/>
    <property type="match status" value="1"/>
</dbReference>
<evidence type="ECO:0000256" key="5">
    <source>
        <dbReference type="ARBA" id="ARBA00023008"/>
    </source>
</evidence>
<gene>
    <name evidence="10" type="ORF">BS50DRAFT_649290</name>
</gene>
<dbReference type="GO" id="GO:0005507">
    <property type="term" value="F:copper ion binding"/>
    <property type="evidence" value="ECO:0007669"/>
    <property type="project" value="InterPro"/>
</dbReference>
<evidence type="ECO:0000259" key="9">
    <source>
        <dbReference type="Pfam" id="PF07732"/>
    </source>
</evidence>
<dbReference type="OrthoDB" id="2121828at2759"/>
<dbReference type="PROSITE" id="PS00080">
    <property type="entry name" value="MULTICOPPER_OXIDASE2"/>
    <property type="match status" value="1"/>
</dbReference>
<dbReference type="InterPro" id="IPR045087">
    <property type="entry name" value="Cu-oxidase_fam"/>
</dbReference>
<keyword evidence="11" id="KW-1185">Reference proteome</keyword>
<dbReference type="Gene3D" id="2.60.40.420">
    <property type="entry name" value="Cupredoxins - blue copper proteins"/>
    <property type="match status" value="3"/>
</dbReference>
<dbReference type="Pfam" id="PF00394">
    <property type="entry name" value="Cu-oxidase"/>
    <property type="match status" value="1"/>
</dbReference>
<dbReference type="CDD" id="cd13850">
    <property type="entry name" value="CuRO_1_Abr2_like"/>
    <property type="match status" value="1"/>
</dbReference>
<evidence type="ECO:0008006" key="12">
    <source>
        <dbReference type="Google" id="ProtNLM"/>
    </source>
</evidence>
<dbReference type="Pfam" id="PF07732">
    <property type="entry name" value="Cu-oxidase_3"/>
    <property type="match status" value="1"/>
</dbReference>
<dbReference type="EMBL" id="KZ678141">
    <property type="protein sequence ID" value="PSN62392.1"/>
    <property type="molecule type" value="Genomic_DNA"/>
</dbReference>
<organism evidence="10 11">
    <name type="scientific">Corynespora cassiicola Philippines</name>
    <dbReference type="NCBI Taxonomy" id="1448308"/>
    <lineage>
        <taxon>Eukaryota</taxon>
        <taxon>Fungi</taxon>
        <taxon>Dikarya</taxon>
        <taxon>Ascomycota</taxon>
        <taxon>Pezizomycotina</taxon>
        <taxon>Dothideomycetes</taxon>
        <taxon>Pleosporomycetidae</taxon>
        <taxon>Pleosporales</taxon>
        <taxon>Corynesporascaceae</taxon>
        <taxon>Corynespora</taxon>
    </lineage>
</organism>
<keyword evidence="2" id="KW-0479">Metal-binding</keyword>
<evidence type="ECO:0000313" key="10">
    <source>
        <dbReference type="EMBL" id="PSN62392.1"/>
    </source>
</evidence>
<feature type="domain" description="Plastocyanin-like" evidence="8">
    <location>
        <begin position="459"/>
        <end position="583"/>
    </location>
</feature>
<evidence type="ECO:0000259" key="8">
    <source>
        <dbReference type="Pfam" id="PF07731"/>
    </source>
</evidence>
<evidence type="ECO:0000256" key="4">
    <source>
        <dbReference type="ARBA" id="ARBA00023002"/>
    </source>
</evidence>
<feature type="domain" description="Plastocyanin-like" evidence="9">
    <location>
        <begin position="29"/>
        <end position="140"/>
    </location>
</feature>
<keyword evidence="5" id="KW-0186">Copper</keyword>
<dbReference type="AlphaFoldDB" id="A0A2T2NAB7"/>
<evidence type="ECO:0000256" key="1">
    <source>
        <dbReference type="ARBA" id="ARBA00010609"/>
    </source>
</evidence>
<evidence type="ECO:0000259" key="7">
    <source>
        <dbReference type="Pfam" id="PF00394"/>
    </source>
</evidence>
<evidence type="ECO:0000256" key="2">
    <source>
        <dbReference type="ARBA" id="ARBA00022723"/>
    </source>
</evidence>
<dbReference type="Pfam" id="PF07731">
    <property type="entry name" value="Cu-oxidase_2"/>
    <property type="match status" value="1"/>
</dbReference>
<dbReference type="InterPro" id="IPR011706">
    <property type="entry name" value="Cu-oxidase_C"/>
</dbReference>
<feature type="domain" description="Plastocyanin-like" evidence="7">
    <location>
        <begin position="170"/>
        <end position="354"/>
    </location>
</feature>
<dbReference type="SUPFAM" id="SSF49503">
    <property type="entry name" value="Cupredoxins"/>
    <property type="match status" value="3"/>
</dbReference>
<accession>A0A2T2NAB7</accession>
<keyword evidence="3" id="KW-0732">Signal</keyword>
<dbReference type="InterPro" id="IPR002355">
    <property type="entry name" value="Cu_oxidase_Cu_BS"/>
</dbReference>
<protein>
    <recommendedName>
        <fullName evidence="12">Multicopper oxidase</fullName>
    </recommendedName>
</protein>
<dbReference type="PANTHER" id="PTHR11709:SF488">
    <property type="entry name" value="LACCASE-RELATED"/>
    <property type="match status" value="1"/>
</dbReference>
<sequence length="605" mass="67741">MGISNVQEEKRLNDEISKHTVRFQIQLSRGDVNPTGAGFRKAILVNETFTGPSLRVNHGDKVEFLVQNHLREETTIHFHGISQRASPWSDGTPGVSQRPIQPGASYLYKWIADEPGVYFYHAHSRSQMMDGVYGAIIITPLDEMERPFHIISRDPEDWMAMRLAEKKLETVMISDWSQYTSHDFFEVEREANIDYTCMDSIIVNGAGSQYCFDRDTLDSFTSPLVRAILGPTNEKGITDKGCVPPLQLFQGNFSLNLDSLPPQAYRKCIPGVGGQGNFTFRVHSGEKWAALTFINPGGLYPLKVTIDNHPLHVYAVDGQYIYPQIVDQIIITNGQRYSVFVKLDQEVGKYTIRIANDLLGQVLGGFAALSYNGVMDDPPHPEPLMNYAGQDLVARITRFSELDARPYPPMRPSAVAHRTHKFLVRKLGQPYGAYEWTLSGGAGYNISEENRARPLLFGEPNQVAASELIMKTHIGEWVDLVLEIEGPFAQAHPMHKHGNKAFVIGQGLGSFPWATVSEAANELPLGTFNLVDPPCKDTFKTLEAVNNNSWLALRYKVEIAGAWLFHCHIQTHLAGGMGIVILDGVDQFPNVPEEYLEWNGFKRLP</sequence>
<evidence type="ECO:0000313" key="11">
    <source>
        <dbReference type="Proteomes" id="UP000240883"/>
    </source>
</evidence>
<dbReference type="FunFam" id="2.60.40.420:FF:000036">
    <property type="entry name" value="L-ascorbate oxidase"/>
    <property type="match status" value="1"/>
</dbReference>
<dbReference type="GO" id="GO:0016491">
    <property type="term" value="F:oxidoreductase activity"/>
    <property type="evidence" value="ECO:0007669"/>
    <property type="project" value="UniProtKB-KW"/>
</dbReference>
<dbReference type="STRING" id="1448308.A0A2T2NAB7"/>
<proteinExistence type="inferred from homology"/>
<dbReference type="Proteomes" id="UP000240883">
    <property type="component" value="Unassembled WGS sequence"/>
</dbReference>
<comment type="similarity">
    <text evidence="1">Belongs to the multicopper oxidase family.</text>
</comment>
<dbReference type="InterPro" id="IPR001117">
    <property type="entry name" value="Cu-oxidase_2nd"/>
</dbReference>
<dbReference type="CDD" id="cd13876">
    <property type="entry name" value="CuRO_2_Abr2_like"/>
    <property type="match status" value="1"/>
</dbReference>
<reference evidence="10 11" key="1">
    <citation type="journal article" date="2018" name="Front. Microbiol.">
        <title>Genome-Wide Analysis of Corynespora cassiicola Leaf Fall Disease Putative Effectors.</title>
        <authorList>
            <person name="Lopez D."/>
            <person name="Ribeiro S."/>
            <person name="Label P."/>
            <person name="Fumanal B."/>
            <person name="Venisse J.S."/>
            <person name="Kohler A."/>
            <person name="de Oliveira R.R."/>
            <person name="Labutti K."/>
            <person name="Lipzen A."/>
            <person name="Lail K."/>
            <person name="Bauer D."/>
            <person name="Ohm R.A."/>
            <person name="Barry K.W."/>
            <person name="Spatafora J."/>
            <person name="Grigoriev I.V."/>
            <person name="Martin F.M."/>
            <person name="Pujade-Renaud V."/>
        </authorList>
    </citation>
    <scope>NUCLEOTIDE SEQUENCE [LARGE SCALE GENOMIC DNA]</scope>
    <source>
        <strain evidence="10 11">Philippines</strain>
    </source>
</reference>
<evidence type="ECO:0000256" key="6">
    <source>
        <dbReference type="ARBA" id="ARBA00023180"/>
    </source>
</evidence>
<dbReference type="InterPro" id="IPR011707">
    <property type="entry name" value="Cu-oxidase-like_N"/>
</dbReference>
<evidence type="ECO:0000256" key="3">
    <source>
        <dbReference type="ARBA" id="ARBA00022729"/>
    </source>
</evidence>